<proteinExistence type="predicted"/>
<accession>A0A1I1V473</accession>
<dbReference type="OrthoDB" id="2084645at2"/>
<evidence type="ECO:0000313" key="1">
    <source>
        <dbReference type="EMBL" id="SFD77699.1"/>
    </source>
</evidence>
<evidence type="ECO:0000313" key="2">
    <source>
        <dbReference type="Proteomes" id="UP000199022"/>
    </source>
</evidence>
<reference evidence="2" key="1">
    <citation type="submission" date="2016-10" db="EMBL/GenBank/DDBJ databases">
        <authorList>
            <person name="Varghese N."/>
            <person name="Submissions S."/>
        </authorList>
    </citation>
    <scope>NUCLEOTIDE SEQUENCE [LARGE SCALE GENOMIC DNA]</scope>
    <source>
        <strain evidence="2">DSM 45962</strain>
    </source>
</reference>
<protein>
    <submittedName>
        <fullName evidence="1">Uncharacterized protein</fullName>
    </submittedName>
</protein>
<keyword evidence="2" id="KW-1185">Reference proteome</keyword>
<dbReference type="STRING" id="1225127.SAMN05661030_4200"/>
<organism evidence="1 2">
    <name type="scientific">Klenkia taihuensis</name>
    <dbReference type="NCBI Taxonomy" id="1225127"/>
    <lineage>
        <taxon>Bacteria</taxon>
        <taxon>Bacillati</taxon>
        <taxon>Actinomycetota</taxon>
        <taxon>Actinomycetes</taxon>
        <taxon>Geodermatophilales</taxon>
        <taxon>Geodermatophilaceae</taxon>
        <taxon>Klenkia</taxon>
    </lineage>
</organism>
<name>A0A1I1V473_9ACTN</name>
<dbReference type="InterPro" id="IPR046485">
    <property type="entry name" value="DUF6578"/>
</dbReference>
<sequence>MTTRVLQVLVEEWELGCCGGPVHPGDRVEWSLTFSDRVEDAAGALLTETWLITDLPSASLGWSASLLTSGSVQAAWAADGGRTLPIGTHQMTGYLVASWHGGGVVADPPVVGGVVERIRVVEQRYELVHTPPADRPWAPGPWARGVFVPVPASAELTAVEVADGRDSGHALPAPGDTSYRTRSGWLVDLAVER</sequence>
<dbReference type="EMBL" id="FOMD01000007">
    <property type="protein sequence ID" value="SFD77699.1"/>
    <property type="molecule type" value="Genomic_DNA"/>
</dbReference>
<dbReference type="Pfam" id="PF20218">
    <property type="entry name" value="DUF6578"/>
    <property type="match status" value="1"/>
</dbReference>
<dbReference type="AlphaFoldDB" id="A0A1I1V473"/>
<gene>
    <name evidence="1" type="ORF">SAMN05661030_4200</name>
</gene>
<dbReference type="RefSeq" id="WP_091564220.1">
    <property type="nucleotide sequence ID" value="NZ_BNAC01000007.1"/>
</dbReference>
<dbReference type="Proteomes" id="UP000199022">
    <property type="component" value="Unassembled WGS sequence"/>
</dbReference>